<dbReference type="SUPFAM" id="SSF48452">
    <property type="entry name" value="TPR-like"/>
    <property type="match status" value="3"/>
</dbReference>
<dbReference type="SMART" id="SM00862">
    <property type="entry name" value="Trans_reg_C"/>
    <property type="match status" value="1"/>
</dbReference>
<evidence type="ECO:0000256" key="3">
    <source>
        <dbReference type="PROSITE-ProRule" id="PRU00339"/>
    </source>
</evidence>
<dbReference type="InterPro" id="IPR011990">
    <property type="entry name" value="TPR-like_helical_dom_sf"/>
</dbReference>
<evidence type="ECO:0000313" key="6">
    <source>
        <dbReference type="EMBL" id="MCU9840361.1"/>
    </source>
</evidence>
<evidence type="ECO:0000256" key="1">
    <source>
        <dbReference type="ARBA" id="ARBA00005820"/>
    </source>
</evidence>
<dbReference type="InterPro" id="IPR051677">
    <property type="entry name" value="AfsR-DnrI-RedD_regulator"/>
</dbReference>
<keyword evidence="2" id="KW-0238">DNA-binding</keyword>
<dbReference type="Proteomes" id="UP001321014">
    <property type="component" value="Unassembled WGS sequence"/>
</dbReference>
<feature type="repeat" description="TPR" evidence="3">
    <location>
        <begin position="586"/>
        <end position="619"/>
    </location>
</feature>
<feature type="domain" description="Bacterial transcriptional activator" evidence="5">
    <location>
        <begin position="111"/>
        <end position="244"/>
    </location>
</feature>
<dbReference type="SMART" id="SM01043">
    <property type="entry name" value="BTAD"/>
    <property type="match status" value="1"/>
</dbReference>
<evidence type="ECO:0000259" key="5">
    <source>
        <dbReference type="SMART" id="SM01043"/>
    </source>
</evidence>
<evidence type="ECO:0000259" key="4">
    <source>
        <dbReference type="SMART" id="SM00862"/>
    </source>
</evidence>
<evidence type="ECO:0000313" key="7">
    <source>
        <dbReference type="Proteomes" id="UP001321014"/>
    </source>
</evidence>
<keyword evidence="3" id="KW-0802">TPR repeat</keyword>
<dbReference type="PROSITE" id="PS50005">
    <property type="entry name" value="TPR"/>
    <property type="match status" value="1"/>
</dbReference>
<dbReference type="Pfam" id="PF14559">
    <property type="entry name" value="TPR_19"/>
    <property type="match status" value="1"/>
</dbReference>
<accession>A0ABT2WWU6</accession>
<sequence length="648" mass="71937">MYCREAKETAVPRCQLNLLGGWSLTVEGGAELPLPTRKDRQLLAYLATHHGKRHSREMLANLLWADRADAQARDSLRQSLAALRKAFRSIGLDPVESDRVSIGLSSPDLSIDVVKFSEGSPEPAMAGLFRGPFLQDMDTSTPEFEHWVAQERQRLSGLAEQLVCAAPNSDVTAEEADAALELGRRLLRQDPLLEPVCRAVMRLLDARGERVMALKIYATCREALRDDLAAEPDPETESLYRDILTGTPAVPGPDRVMAVEVAHDKPSVAVLPLVNLTGDESLGFLCEGLAEDISTGLGRFRSLVVIDRYSAANVAANTADTLEIGRRLGAALLVQGSLQATPSRLRATLRLIDSTSRTQTWSDVFECAFGEAPGIPEQITRAIIATLENRAESTVLAGGKTKPTMAAYGCTMRGIKHLRGYAADDNNKALALFRQALELDPDYALAQAYLAFTEVVINDYDAAPRSLLLDCKVRIDQALANDPYDGRIHWLLASVHSYLREFEDERRQLERALALNPNDANAKASYGSAIASFGHHEEGLNEVREAMTLNPFHPEWYWLSLGDAFLAAERYDDAIEAFKRRTRPKVWVLTRMAICYVLGGRMEEARETVRRVLEQNPNFRISKQRQGGWSERDLERFRRAMIQAGLPE</sequence>
<proteinExistence type="inferred from homology"/>
<organism evidence="6 7">
    <name type="scientific">Ruegeria marisflavi</name>
    <dbReference type="NCBI Taxonomy" id="2984152"/>
    <lineage>
        <taxon>Bacteria</taxon>
        <taxon>Pseudomonadati</taxon>
        <taxon>Pseudomonadota</taxon>
        <taxon>Alphaproteobacteria</taxon>
        <taxon>Rhodobacterales</taxon>
        <taxon>Roseobacteraceae</taxon>
        <taxon>Ruegeria</taxon>
    </lineage>
</organism>
<dbReference type="Pfam" id="PF00486">
    <property type="entry name" value="Trans_reg_C"/>
    <property type="match status" value="1"/>
</dbReference>
<comment type="caution">
    <text evidence="6">The sequence shown here is derived from an EMBL/GenBank/DDBJ whole genome shotgun (WGS) entry which is preliminary data.</text>
</comment>
<dbReference type="SMART" id="SM00028">
    <property type="entry name" value="TPR"/>
    <property type="match status" value="3"/>
</dbReference>
<reference evidence="6 7" key="1">
    <citation type="submission" date="2022-10" db="EMBL/GenBank/DDBJ databases">
        <title>Ruegeria sp. nov., isolated from ocean surface water.</title>
        <authorList>
            <person name="He W."/>
            <person name="Wang L."/>
            <person name="Zhang D.-F."/>
        </authorList>
    </citation>
    <scope>NUCLEOTIDE SEQUENCE [LARGE SCALE GENOMIC DNA]</scope>
    <source>
        <strain evidence="6 7">WL0004</strain>
    </source>
</reference>
<evidence type="ECO:0000256" key="2">
    <source>
        <dbReference type="ARBA" id="ARBA00023125"/>
    </source>
</evidence>
<feature type="domain" description="OmpR/PhoB-type" evidence="4">
    <location>
        <begin position="29"/>
        <end position="104"/>
    </location>
</feature>
<dbReference type="InterPro" id="IPR019734">
    <property type="entry name" value="TPR_rpt"/>
</dbReference>
<dbReference type="RefSeq" id="WP_263390233.1">
    <property type="nucleotide sequence ID" value="NZ_JAOVQN010000035.1"/>
</dbReference>
<dbReference type="PANTHER" id="PTHR35807">
    <property type="entry name" value="TRANSCRIPTIONAL REGULATOR REDD-RELATED"/>
    <property type="match status" value="1"/>
</dbReference>
<keyword evidence="7" id="KW-1185">Reference proteome</keyword>
<dbReference type="Gene3D" id="1.25.40.10">
    <property type="entry name" value="Tetratricopeptide repeat domain"/>
    <property type="match status" value="2"/>
</dbReference>
<dbReference type="EMBL" id="JAOVQN010000035">
    <property type="protein sequence ID" value="MCU9840361.1"/>
    <property type="molecule type" value="Genomic_DNA"/>
</dbReference>
<name>A0ABT2WWU6_9RHOB</name>
<dbReference type="Gene3D" id="1.10.10.10">
    <property type="entry name" value="Winged helix-like DNA-binding domain superfamily/Winged helix DNA-binding domain"/>
    <property type="match status" value="1"/>
</dbReference>
<gene>
    <name evidence="6" type="ORF">OEZ49_21640</name>
</gene>
<dbReference type="InterPro" id="IPR001867">
    <property type="entry name" value="OmpR/PhoB-type_DNA-bd"/>
</dbReference>
<dbReference type="InterPro" id="IPR036388">
    <property type="entry name" value="WH-like_DNA-bd_sf"/>
</dbReference>
<protein>
    <submittedName>
        <fullName evidence="6">Tetratricopeptide repeat protein</fullName>
    </submittedName>
</protein>
<comment type="similarity">
    <text evidence="1">Belongs to the AfsR/DnrI/RedD regulatory family.</text>
</comment>
<dbReference type="InterPro" id="IPR005158">
    <property type="entry name" value="BTAD"/>
</dbReference>
<dbReference type="Pfam" id="PF03704">
    <property type="entry name" value="BTAD"/>
    <property type="match status" value="1"/>
</dbReference>